<dbReference type="PANTHER" id="PTHR33744">
    <property type="entry name" value="CARBOHYDRATE DIACID REGULATOR"/>
    <property type="match status" value="1"/>
</dbReference>
<accession>A0A4Q7TZ58</accession>
<protein>
    <submittedName>
        <fullName evidence="4">PucR-like helix-turn-helix protein</fullName>
    </submittedName>
</protein>
<organism evidence="4 5">
    <name type="scientific">Microcella alkaliphila</name>
    <dbReference type="NCBI Taxonomy" id="279828"/>
    <lineage>
        <taxon>Bacteria</taxon>
        <taxon>Bacillati</taxon>
        <taxon>Actinomycetota</taxon>
        <taxon>Actinomycetes</taxon>
        <taxon>Micrococcales</taxon>
        <taxon>Microbacteriaceae</taxon>
        <taxon>Microcella</taxon>
    </lineage>
</organism>
<reference evidence="4 5" key="1">
    <citation type="journal article" date="2015" name="Stand. Genomic Sci.">
        <title>Genomic Encyclopedia of Bacterial and Archaeal Type Strains, Phase III: the genomes of soil and plant-associated and newly described type strains.</title>
        <authorList>
            <person name="Whitman W.B."/>
            <person name="Woyke T."/>
            <person name="Klenk H.P."/>
            <person name="Zhou Y."/>
            <person name="Lilburn T.G."/>
            <person name="Beck B.J."/>
            <person name="De Vos P."/>
            <person name="Vandamme P."/>
            <person name="Eisen J.A."/>
            <person name="Garrity G."/>
            <person name="Hugenholtz P."/>
            <person name="Kyrpides N.C."/>
        </authorList>
    </citation>
    <scope>NUCLEOTIDE SEQUENCE [LARGE SCALE GENOMIC DNA]</scope>
    <source>
        <strain evidence="4 5">AC4r</strain>
    </source>
</reference>
<sequence length="534" mass="56829">MLDDLGSTFLSPLVPLPDLSRRIGSAVVYDPLDSQAVPNGAVVLGVGLTDGPELRTVLGLAGAQGASAIVLREPVLVDGATAAVAREQGVALLGMTRGASWTQLSTMVSALLTEPDESSADVTIGGLPSGDLFALANAISALLDAPITIEDRNSRVLAFSSRQGEADASRIETILERQVPEKYSRLLTEAGFFKTLYSSEGPAYISLTADGHELKTRAAVAVRAGDEILGSIWAAVPGRLSEERTTALLHAAKVVALHMLRIRAGADVTRRMRADLLSTALEGRDGAAYALERLGIADEHVAVFAAGIVGGDDDNLDEASGRQARRQHIADAITVHLAAVHPKACAALLGGTIYGLLPVRSREQGEAHAARLANDFLARVGRSAGLAIGIGRITSGPRGLVVSRDGAERALRVLQQQQPSAARVALFSDVHVDSLLLELRDRFAAGGEWATGPVARLLEHDRANDSEFVETLRVWLDSMGDVSTAAERLHIHPNTFRYRLRRLAEVGDMDLTDPDVRFAAQLQLRIVPELVRRS</sequence>
<dbReference type="Gene3D" id="3.30.450.40">
    <property type="match status" value="1"/>
</dbReference>
<dbReference type="InterPro" id="IPR025736">
    <property type="entry name" value="PucR_C-HTH_dom"/>
</dbReference>
<comment type="similarity">
    <text evidence="1">Belongs to the CdaR family.</text>
</comment>
<evidence type="ECO:0000259" key="3">
    <source>
        <dbReference type="Pfam" id="PF17853"/>
    </source>
</evidence>
<dbReference type="Pfam" id="PF17853">
    <property type="entry name" value="GGDEF_2"/>
    <property type="match status" value="1"/>
</dbReference>
<dbReference type="Pfam" id="PF13556">
    <property type="entry name" value="HTH_30"/>
    <property type="match status" value="1"/>
</dbReference>
<dbReference type="InterPro" id="IPR041522">
    <property type="entry name" value="CdaR_GGDEF"/>
</dbReference>
<proteinExistence type="inferred from homology"/>
<dbReference type="AlphaFoldDB" id="A0A4Q7TZ58"/>
<feature type="domain" description="PucR C-terminal helix-turn-helix" evidence="2">
    <location>
        <begin position="469"/>
        <end position="526"/>
    </location>
</feature>
<dbReference type="EMBL" id="SGXT01000002">
    <property type="protein sequence ID" value="RZT66461.1"/>
    <property type="molecule type" value="Genomic_DNA"/>
</dbReference>
<dbReference type="PANTHER" id="PTHR33744:SF17">
    <property type="entry name" value="CONSERVED PROTEIN"/>
    <property type="match status" value="1"/>
</dbReference>
<dbReference type="InterPro" id="IPR029016">
    <property type="entry name" value="GAF-like_dom_sf"/>
</dbReference>
<comment type="caution">
    <text evidence="4">The sequence shown here is derived from an EMBL/GenBank/DDBJ whole genome shotgun (WGS) entry which is preliminary data.</text>
</comment>
<feature type="domain" description="CdaR GGDEF-like" evidence="3">
    <location>
        <begin position="292"/>
        <end position="413"/>
    </location>
</feature>
<dbReference type="InterPro" id="IPR051448">
    <property type="entry name" value="CdaR-like_regulators"/>
</dbReference>
<dbReference type="Gene3D" id="1.10.10.2840">
    <property type="entry name" value="PucR C-terminal helix-turn-helix domain"/>
    <property type="match status" value="1"/>
</dbReference>
<evidence type="ECO:0000313" key="5">
    <source>
        <dbReference type="Proteomes" id="UP000292408"/>
    </source>
</evidence>
<name>A0A4Q7TZ58_9MICO</name>
<evidence type="ECO:0000313" key="4">
    <source>
        <dbReference type="EMBL" id="RZT66461.1"/>
    </source>
</evidence>
<evidence type="ECO:0000256" key="1">
    <source>
        <dbReference type="ARBA" id="ARBA00006754"/>
    </source>
</evidence>
<dbReference type="Proteomes" id="UP000292408">
    <property type="component" value="Unassembled WGS sequence"/>
</dbReference>
<evidence type="ECO:0000259" key="2">
    <source>
        <dbReference type="Pfam" id="PF13556"/>
    </source>
</evidence>
<dbReference type="InterPro" id="IPR042070">
    <property type="entry name" value="PucR_C-HTH_sf"/>
</dbReference>
<keyword evidence="5" id="KW-1185">Reference proteome</keyword>
<gene>
    <name evidence="4" type="ORF">EV140_0075</name>
</gene>